<name>A0ABT7TM08_9MICO</name>
<organism evidence="2 3">
    <name type="scientific">Curtobacterium caseinilyticum</name>
    <dbReference type="NCBI Taxonomy" id="3055137"/>
    <lineage>
        <taxon>Bacteria</taxon>
        <taxon>Bacillati</taxon>
        <taxon>Actinomycetota</taxon>
        <taxon>Actinomycetes</taxon>
        <taxon>Micrococcales</taxon>
        <taxon>Microbacteriaceae</taxon>
        <taxon>Curtobacterium</taxon>
    </lineage>
</organism>
<evidence type="ECO:0000313" key="3">
    <source>
        <dbReference type="Proteomes" id="UP001236404"/>
    </source>
</evidence>
<dbReference type="Pfam" id="PF01636">
    <property type="entry name" value="APH"/>
    <property type="match status" value="1"/>
</dbReference>
<protein>
    <submittedName>
        <fullName evidence="2">Phosphotransferase</fullName>
    </submittedName>
</protein>
<dbReference type="Gene3D" id="3.90.1200.10">
    <property type="match status" value="1"/>
</dbReference>
<evidence type="ECO:0000259" key="1">
    <source>
        <dbReference type="Pfam" id="PF01636"/>
    </source>
</evidence>
<feature type="domain" description="Aminoglycoside phosphotransferase" evidence="1">
    <location>
        <begin position="81"/>
        <end position="244"/>
    </location>
</feature>
<accession>A0ABT7TM08</accession>
<dbReference type="EMBL" id="JAUCMN010000002">
    <property type="protein sequence ID" value="MDM7890601.1"/>
    <property type="molecule type" value="Genomic_DNA"/>
</dbReference>
<reference evidence="2 3" key="1">
    <citation type="submission" date="2023-06" db="EMBL/GenBank/DDBJ databases">
        <authorList>
            <person name="Feng G."/>
            <person name="Li J."/>
            <person name="Zhu H."/>
        </authorList>
    </citation>
    <scope>NUCLEOTIDE SEQUENCE [LARGE SCALE GENOMIC DNA]</scope>
    <source>
        <strain evidence="2 3">RHCKG28</strain>
    </source>
</reference>
<dbReference type="InterPro" id="IPR011009">
    <property type="entry name" value="Kinase-like_dom_sf"/>
</dbReference>
<dbReference type="Proteomes" id="UP001236404">
    <property type="component" value="Unassembled WGS sequence"/>
</dbReference>
<proteinExistence type="predicted"/>
<dbReference type="RefSeq" id="WP_289472105.1">
    <property type="nucleotide sequence ID" value="NZ_JAUCMN010000002.1"/>
</dbReference>
<sequence length="282" mass="31370">MEWDESGLDAAQIAFITRTLPGAVIASDDSWGLLDTRVLHVRSEHGDHTVKASGPDNSHFPRELLAHREWTGDLVRDGDTPPLVAADPGARVLVLRRVPGHLALGSTEETSADVHRQAGRILRRFHDQTARLDAEHLRAETAKSLRALDAPHRIDPATADRARALLRSAEPHPVTLVPTHGDWHPRNWIVHEGRLHAIDFGRFALRPAASDLTRLAVLHWDRSPGLERAFFDGYGDDPRDADDWRWLQLREAVGTAVWAFTVGDGAFEAQGRRMLQDALSAF</sequence>
<keyword evidence="3" id="KW-1185">Reference proteome</keyword>
<dbReference type="InterPro" id="IPR002575">
    <property type="entry name" value="Aminoglycoside_PTrfase"/>
</dbReference>
<evidence type="ECO:0000313" key="2">
    <source>
        <dbReference type="EMBL" id="MDM7890601.1"/>
    </source>
</evidence>
<comment type="caution">
    <text evidence="2">The sequence shown here is derived from an EMBL/GenBank/DDBJ whole genome shotgun (WGS) entry which is preliminary data.</text>
</comment>
<dbReference type="SUPFAM" id="SSF56112">
    <property type="entry name" value="Protein kinase-like (PK-like)"/>
    <property type="match status" value="1"/>
</dbReference>
<gene>
    <name evidence="2" type="ORF">QUG93_02775</name>
</gene>